<protein>
    <submittedName>
        <fullName evidence="2">Uncharacterized protein</fullName>
    </submittedName>
</protein>
<gene>
    <name evidence="2" type="ORF">GRX66_14075</name>
</gene>
<keyword evidence="3" id="KW-1185">Reference proteome</keyword>
<feature type="transmembrane region" description="Helical" evidence="1">
    <location>
        <begin position="23"/>
        <end position="41"/>
    </location>
</feature>
<keyword evidence="1" id="KW-1133">Transmembrane helix</keyword>
<organism evidence="2 3">
    <name type="scientific">Halobacterium bonnevillei</name>
    <dbReference type="NCBI Taxonomy" id="2692200"/>
    <lineage>
        <taxon>Archaea</taxon>
        <taxon>Methanobacteriati</taxon>
        <taxon>Methanobacteriota</taxon>
        <taxon>Stenosarchaea group</taxon>
        <taxon>Halobacteria</taxon>
        <taxon>Halobacteriales</taxon>
        <taxon>Halobacteriaceae</taxon>
        <taxon>Halobacterium</taxon>
    </lineage>
</organism>
<dbReference type="AlphaFoldDB" id="A0A6B0SSA9"/>
<accession>A0A6B0SSA9</accession>
<proteinExistence type="predicted"/>
<dbReference type="Proteomes" id="UP000471521">
    <property type="component" value="Unassembled WGS sequence"/>
</dbReference>
<evidence type="ECO:0000313" key="3">
    <source>
        <dbReference type="Proteomes" id="UP000471521"/>
    </source>
</evidence>
<keyword evidence="1" id="KW-0472">Membrane</keyword>
<dbReference type="RefSeq" id="WP_159527127.1">
    <property type="nucleotide sequence ID" value="NZ_WUUU01000138.1"/>
</dbReference>
<comment type="caution">
    <text evidence="2">The sequence shown here is derived from an EMBL/GenBank/DDBJ whole genome shotgun (WGS) entry which is preliminary data.</text>
</comment>
<evidence type="ECO:0000256" key="1">
    <source>
        <dbReference type="SAM" id="Phobius"/>
    </source>
</evidence>
<evidence type="ECO:0000313" key="2">
    <source>
        <dbReference type="EMBL" id="MXR21680.1"/>
    </source>
</evidence>
<reference evidence="2 3" key="1">
    <citation type="submission" date="2019-12" db="EMBL/GenBank/DDBJ databases">
        <title>Isolation and characterization of three novel carbon monoxide-oxidizing members of Halobacteria from salione crusts and soils.</title>
        <authorList>
            <person name="Myers M.R."/>
            <person name="King G.M."/>
        </authorList>
    </citation>
    <scope>NUCLEOTIDE SEQUENCE [LARGE SCALE GENOMIC DNA]</scope>
    <source>
        <strain evidence="2 3">PCN9</strain>
    </source>
</reference>
<keyword evidence="1" id="KW-0812">Transmembrane</keyword>
<dbReference type="EMBL" id="WUUU01000138">
    <property type="protein sequence ID" value="MXR21680.1"/>
    <property type="molecule type" value="Genomic_DNA"/>
</dbReference>
<name>A0A6B0SSA9_9EURY</name>
<sequence length="46" mass="4941">MNVRNDCDDPDPGGSRAVRALRVLKLLLTVLILALTLWRGLAGGPL</sequence>